<dbReference type="Proteomes" id="UP000023152">
    <property type="component" value="Unassembled WGS sequence"/>
</dbReference>
<reference evidence="2 3" key="1">
    <citation type="journal article" date="2013" name="Curr. Biol.">
        <title>The Genome of the Foraminiferan Reticulomyxa filosa.</title>
        <authorList>
            <person name="Glockner G."/>
            <person name="Hulsmann N."/>
            <person name="Schleicher M."/>
            <person name="Noegel A.A."/>
            <person name="Eichinger L."/>
            <person name="Gallinger C."/>
            <person name="Pawlowski J."/>
            <person name="Sierra R."/>
            <person name="Euteneuer U."/>
            <person name="Pillet L."/>
            <person name="Moustafa A."/>
            <person name="Platzer M."/>
            <person name="Groth M."/>
            <person name="Szafranski K."/>
            <person name="Schliwa M."/>
        </authorList>
    </citation>
    <scope>NUCLEOTIDE SEQUENCE [LARGE SCALE GENOMIC DNA]</scope>
</reference>
<proteinExistence type="predicted"/>
<feature type="coiled-coil region" evidence="1">
    <location>
        <begin position="46"/>
        <end position="146"/>
    </location>
</feature>
<dbReference type="OrthoDB" id="8954335at2759"/>
<accession>X6PEG3</accession>
<evidence type="ECO:0000313" key="2">
    <source>
        <dbReference type="EMBL" id="ETO36616.1"/>
    </source>
</evidence>
<gene>
    <name evidence="2" type="ORF">RFI_00444</name>
</gene>
<keyword evidence="1" id="KW-0175">Coiled coil</keyword>
<sequence length="526" mass="61017">MLPFLAIVATSLGNIFGNKGSKERHVHEGIPVEQFNRMQAEHAENTRRIQQQFEEQARQIREFQQRELSKLGEEVKALEDGKNDLKQQLEQQSELFSKQLDAAKTEHQRKLDEALRAERENSIKALEKERVERDKKMQELQTKQETLQKQHVDEMRTMEKSQLLERYDQLKAHYAQMQKPYREYYSIWAELLEEQDELKAKVVEEKSFFLKKKKIPTLHHYVYVASKVLKFGPEISDPATLRIVLYSPTGEGKSLLGNRIAGDNSDEGLKGPFVPSDSVDSKTQEIKKVFIPKGLYKYPVSLTDQPGESDSTGRDREHAANLVAYLKGIEYIHAVVLVKNYQDVRVSDSYQSMLKNLESMLGRKVWKHMIIAKKAPEYGREFSNKIREILKLTNEEAPLPIIYLSNFEEKYLEPLQKLVNEIVPYLGKFHCDSLHSPLDELQVGVTPFFFKKNNELVEKTRETEAARAKYDEITQDLDGLYARIVATEQRLKSLETFLDDICMYDINSNTFVPTFSLKSGNKQNKF</sequence>
<comment type="caution">
    <text evidence="2">The sequence shown here is derived from an EMBL/GenBank/DDBJ whole genome shotgun (WGS) entry which is preliminary data.</text>
</comment>
<dbReference type="EMBL" id="ASPP01000470">
    <property type="protein sequence ID" value="ETO36616.1"/>
    <property type="molecule type" value="Genomic_DNA"/>
</dbReference>
<keyword evidence="3" id="KW-1185">Reference proteome</keyword>
<dbReference type="InterPro" id="IPR027417">
    <property type="entry name" value="P-loop_NTPase"/>
</dbReference>
<name>X6PEG3_RETFI</name>
<protein>
    <recommendedName>
        <fullName evidence="4">AIG1-type G domain-containing protein</fullName>
    </recommendedName>
</protein>
<evidence type="ECO:0000313" key="3">
    <source>
        <dbReference type="Proteomes" id="UP000023152"/>
    </source>
</evidence>
<evidence type="ECO:0000256" key="1">
    <source>
        <dbReference type="SAM" id="Coils"/>
    </source>
</evidence>
<evidence type="ECO:0008006" key="4">
    <source>
        <dbReference type="Google" id="ProtNLM"/>
    </source>
</evidence>
<dbReference type="Gene3D" id="3.40.50.300">
    <property type="entry name" value="P-loop containing nucleotide triphosphate hydrolases"/>
    <property type="match status" value="1"/>
</dbReference>
<dbReference type="AlphaFoldDB" id="X6PEG3"/>
<dbReference type="SUPFAM" id="SSF52540">
    <property type="entry name" value="P-loop containing nucleoside triphosphate hydrolases"/>
    <property type="match status" value="1"/>
</dbReference>
<organism evidence="2 3">
    <name type="scientific">Reticulomyxa filosa</name>
    <dbReference type="NCBI Taxonomy" id="46433"/>
    <lineage>
        <taxon>Eukaryota</taxon>
        <taxon>Sar</taxon>
        <taxon>Rhizaria</taxon>
        <taxon>Retaria</taxon>
        <taxon>Foraminifera</taxon>
        <taxon>Monothalamids</taxon>
        <taxon>Reticulomyxidae</taxon>
        <taxon>Reticulomyxa</taxon>
    </lineage>
</organism>